<dbReference type="HAMAP" id="MF_00500">
    <property type="entry name" value="Ribosomal_bS20"/>
    <property type="match status" value="1"/>
</dbReference>
<sequence>MANTKSAIKAARKSARSALRNKATLTRLKTLRKKFEQATKKGDAAEARTAGIAYASAVDKAAKKGVVHRNAANHVKGHVSKAVLVKA</sequence>
<dbReference type="NCBIfam" id="TIGR00029">
    <property type="entry name" value="S20"/>
    <property type="match status" value="1"/>
</dbReference>
<comment type="caution">
    <text evidence="7">The sequence shown here is derived from an EMBL/GenBank/DDBJ whole genome shotgun (WGS) entry which is preliminary data.</text>
</comment>
<dbReference type="Gene3D" id="1.20.58.110">
    <property type="entry name" value="Ribosomal protein S20"/>
    <property type="match status" value="1"/>
</dbReference>
<dbReference type="GO" id="GO:0003735">
    <property type="term" value="F:structural constituent of ribosome"/>
    <property type="evidence" value="ECO:0007669"/>
    <property type="project" value="InterPro"/>
</dbReference>
<protein>
    <submittedName>
        <fullName evidence="7">30S ribosomal protein S20</fullName>
    </submittedName>
</protein>
<evidence type="ECO:0000313" key="7">
    <source>
        <dbReference type="EMBL" id="OIR08204.1"/>
    </source>
</evidence>
<dbReference type="Pfam" id="PF01649">
    <property type="entry name" value="Ribosomal_S20p"/>
    <property type="match status" value="1"/>
</dbReference>
<gene>
    <name evidence="7" type="primary">rpsT_5</name>
    <name evidence="7" type="ORF">GALL_97060</name>
</gene>
<comment type="similarity">
    <text evidence="1">Belongs to the bacterial ribosomal protein bS20 family.</text>
</comment>
<name>A0A1J5T2X9_9ZZZZ</name>
<dbReference type="PANTHER" id="PTHR33398">
    <property type="entry name" value="30S RIBOSOMAL PROTEIN S20"/>
    <property type="match status" value="1"/>
</dbReference>
<dbReference type="AlphaFoldDB" id="A0A1J5T2X9"/>
<evidence type="ECO:0000256" key="3">
    <source>
        <dbReference type="ARBA" id="ARBA00022884"/>
    </source>
</evidence>
<dbReference type="EMBL" id="MLJW01000033">
    <property type="protein sequence ID" value="OIR08204.1"/>
    <property type="molecule type" value="Genomic_DNA"/>
</dbReference>
<dbReference type="InterPro" id="IPR002583">
    <property type="entry name" value="Ribosomal_bS20"/>
</dbReference>
<accession>A0A1J5T2X9</accession>
<keyword evidence="4 7" id="KW-0689">Ribosomal protein</keyword>
<dbReference type="PANTHER" id="PTHR33398:SF1">
    <property type="entry name" value="SMALL RIBOSOMAL SUBUNIT PROTEIN BS20C"/>
    <property type="match status" value="1"/>
</dbReference>
<dbReference type="GO" id="GO:0070181">
    <property type="term" value="F:small ribosomal subunit rRNA binding"/>
    <property type="evidence" value="ECO:0007669"/>
    <property type="project" value="TreeGrafter"/>
</dbReference>
<evidence type="ECO:0000256" key="2">
    <source>
        <dbReference type="ARBA" id="ARBA00022730"/>
    </source>
</evidence>
<dbReference type="SUPFAM" id="SSF46992">
    <property type="entry name" value="Ribosomal protein S20"/>
    <property type="match status" value="1"/>
</dbReference>
<keyword evidence="5" id="KW-0687">Ribonucleoprotein</keyword>
<dbReference type="GO" id="GO:0015935">
    <property type="term" value="C:small ribosomal subunit"/>
    <property type="evidence" value="ECO:0007669"/>
    <property type="project" value="TreeGrafter"/>
</dbReference>
<evidence type="ECO:0000256" key="6">
    <source>
        <dbReference type="SAM" id="Coils"/>
    </source>
</evidence>
<evidence type="ECO:0000256" key="1">
    <source>
        <dbReference type="ARBA" id="ARBA00007634"/>
    </source>
</evidence>
<organism evidence="7">
    <name type="scientific">mine drainage metagenome</name>
    <dbReference type="NCBI Taxonomy" id="410659"/>
    <lineage>
        <taxon>unclassified sequences</taxon>
        <taxon>metagenomes</taxon>
        <taxon>ecological metagenomes</taxon>
    </lineage>
</organism>
<dbReference type="InterPro" id="IPR036510">
    <property type="entry name" value="Ribosomal_bS20_sf"/>
</dbReference>
<keyword evidence="6" id="KW-0175">Coiled coil</keyword>
<keyword evidence="3" id="KW-0694">RNA-binding</keyword>
<dbReference type="GO" id="GO:0006412">
    <property type="term" value="P:translation"/>
    <property type="evidence" value="ECO:0007669"/>
    <property type="project" value="InterPro"/>
</dbReference>
<dbReference type="GO" id="GO:0005829">
    <property type="term" value="C:cytosol"/>
    <property type="evidence" value="ECO:0007669"/>
    <property type="project" value="TreeGrafter"/>
</dbReference>
<evidence type="ECO:0000256" key="5">
    <source>
        <dbReference type="ARBA" id="ARBA00023274"/>
    </source>
</evidence>
<feature type="coiled-coil region" evidence="6">
    <location>
        <begin position="21"/>
        <end position="48"/>
    </location>
</feature>
<reference evidence="7" key="1">
    <citation type="submission" date="2016-10" db="EMBL/GenBank/DDBJ databases">
        <title>Sequence of Gallionella enrichment culture.</title>
        <authorList>
            <person name="Poehlein A."/>
            <person name="Muehling M."/>
            <person name="Daniel R."/>
        </authorList>
    </citation>
    <scope>NUCLEOTIDE SEQUENCE</scope>
</reference>
<evidence type="ECO:0000256" key="4">
    <source>
        <dbReference type="ARBA" id="ARBA00022980"/>
    </source>
</evidence>
<proteinExistence type="inferred from homology"/>
<keyword evidence="2" id="KW-0699">rRNA-binding</keyword>